<dbReference type="EMBL" id="CAJNOJ010000011">
    <property type="protein sequence ID" value="CAF0786110.1"/>
    <property type="molecule type" value="Genomic_DNA"/>
</dbReference>
<dbReference type="SUPFAM" id="SSF50156">
    <property type="entry name" value="PDZ domain-like"/>
    <property type="match status" value="2"/>
</dbReference>
<dbReference type="PANTHER" id="PTHR23119:SF51">
    <property type="entry name" value="DISKS LARGE 1 TUMOR SUPPRESSOR PROTEIN"/>
    <property type="match status" value="1"/>
</dbReference>
<name>A0A813RWG6_ADIRI</name>
<dbReference type="Proteomes" id="UP000663852">
    <property type="component" value="Unassembled WGS sequence"/>
</dbReference>
<dbReference type="EMBL" id="CAJNOR010003857">
    <property type="protein sequence ID" value="CAF1454271.1"/>
    <property type="molecule type" value="Genomic_DNA"/>
</dbReference>
<dbReference type="OrthoDB" id="123971at2759"/>
<comment type="subcellular location">
    <subcellularLocation>
        <location evidence="1">Membrane</location>
    </subcellularLocation>
</comment>
<sequence>MKQYQRTYLHVLERNNLTDGTQVLQVEEIPPPYSIYVQQSMENEWIDEIIELKPLSRHKNKYGFVISGGIDTSNGRAIVITHIEHPSKTLEDNGRSKLRLFDRILSINDTDLRHVTHDVAAGAFSSLQGQCITLRVCRLNPAYIEHVELTIPMGSEDEPLGITISGGLDEENDDCGLFITQIDLNGLLALNTKKNQVQVGDRLLEIKTNYTSANLQWVTHSMAAQLIRRICQDSRRITLIVAHRTSDL</sequence>
<comment type="caution">
    <text evidence="4">The sequence shown here is derived from an EMBL/GenBank/DDBJ whole genome shotgun (WGS) entry which is preliminary data.</text>
</comment>
<dbReference type="InterPro" id="IPR001478">
    <property type="entry name" value="PDZ"/>
</dbReference>
<dbReference type="GO" id="GO:0030054">
    <property type="term" value="C:cell junction"/>
    <property type="evidence" value="ECO:0007669"/>
    <property type="project" value="TreeGrafter"/>
</dbReference>
<evidence type="ECO:0000256" key="2">
    <source>
        <dbReference type="ARBA" id="ARBA00023136"/>
    </source>
</evidence>
<evidence type="ECO:0000313" key="4">
    <source>
        <dbReference type="EMBL" id="CAF0786110.1"/>
    </source>
</evidence>
<dbReference type="GO" id="GO:0043113">
    <property type="term" value="P:receptor clustering"/>
    <property type="evidence" value="ECO:0007669"/>
    <property type="project" value="TreeGrafter"/>
</dbReference>
<dbReference type="InterPro" id="IPR050614">
    <property type="entry name" value="Synaptic_Scaffolding_LAP-MAGUK"/>
</dbReference>
<dbReference type="GO" id="GO:0098609">
    <property type="term" value="P:cell-cell adhesion"/>
    <property type="evidence" value="ECO:0007669"/>
    <property type="project" value="TreeGrafter"/>
</dbReference>
<evidence type="ECO:0000313" key="5">
    <source>
        <dbReference type="EMBL" id="CAF1454271.1"/>
    </source>
</evidence>
<dbReference type="CDD" id="cd00136">
    <property type="entry name" value="PDZ_canonical"/>
    <property type="match status" value="2"/>
</dbReference>
<dbReference type="InterPro" id="IPR036034">
    <property type="entry name" value="PDZ_sf"/>
</dbReference>
<feature type="domain" description="PDZ" evidence="3">
    <location>
        <begin position="49"/>
        <end position="120"/>
    </location>
</feature>
<dbReference type="AlphaFoldDB" id="A0A813RWG6"/>
<dbReference type="PROSITE" id="PS50106">
    <property type="entry name" value="PDZ"/>
    <property type="match status" value="2"/>
</dbReference>
<evidence type="ECO:0000313" key="6">
    <source>
        <dbReference type="Proteomes" id="UP000663828"/>
    </source>
</evidence>
<dbReference type="GO" id="GO:0045197">
    <property type="term" value="P:establishment or maintenance of epithelial cell apical/basal polarity"/>
    <property type="evidence" value="ECO:0007669"/>
    <property type="project" value="TreeGrafter"/>
</dbReference>
<dbReference type="GO" id="GO:0019901">
    <property type="term" value="F:protein kinase binding"/>
    <property type="evidence" value="ECO:0007669"/>
    <property type="project" value="TreeGrafter"/>
</dbReference>
<dbReference type="Proteomes" id="UP000663828">
    <property type="component" value="Unassembled WGS sequence"/>
</dbReference>
<dbReference type="GO" id="GO:0097120">
    <property type="term" value="P:receptor localization to synapse"/>
    <property type="evidence" value="ECO:0007669"/>
    <property type="project" value="TreeGrafter"/>
</dbReference>
<dbReference type="GO" id="GO:0016323">
    <property type="term" value="C:basolateral plasma membrane"/>
    <property type="evidence" value="ECO:0007669"/>
    <property type="project" value="TreeGrafter"/>
</dbReference>
<proteinExistence type="predicted"/>
<gene>
    <name evidence="4" type="ORF">EDS130_LOCUS4096</name>
    <name evidence="5" type="ORF">XAT740_LOCUS37060</name>
</gene>
<reference evidence="4" key="1">
    <citation type="submission" date="2021-02" db="EMBL/GenBank/DDBJ databases">
        <authorList>
            <person name="Nowell W R."/>
        </authorList>
    </citation>
    <scope>NUCLEOTIDE SEQUENCE</scope>
</reference>
<keyword evidence="6" id="KW-1185">Reference proteome</keyword>
<organism evidence="4 7">
    <name type="scientific">Adineta ricciae</name>
    <name type="common">Rotifer</name>
    <dbReference type="NCBI Taxonomy" id="249248"/>
    <lineage>
        <taxon>Eukaryota</taxon>
        <taxon>Metazoa</taxon>
        <taxon>Spiralia</taxon>
        <taxon>Gnathifera</taxon>
        <taxon>Rotifera</taxon>
        <taxon>Eurotatoria</taxon>
        <taxon>Bdelloidea</taxon>
        <taxon>Adinetida</taxon>
        <taxon>Adinetidae</taxon>
        <taxon>Adineta</taxon>
    </lineage>
</organism>
<dbReference type="Gene3D" id="2.30.42.10">
    <property type="match status" value="2"/>
</dbReference>
<accession>A0A813RWG6</accession>
<evidence type="ECO:0000313" key="7">
    <source>
        <dbReference type="Proteomes" id="UP000663852"/>
    </source>
</evidence>
<protein>
    <recommendedName>
        <fullName evidence="3">PDZ domain-containing protein</fullName>
    </recommendedName>
</protein>
<feature type="domain" description="PDZ" evidence="3">
    <location>
        <begin position="148"/>
        <end position="229"/>
    </location>
</feature>
<dbReference type="PANTHER" id="PTHR23119">
    <property type="entry name" value="DISCS LARGE"/>
    <property type="match status" value="1"/>
</dbReference>
<evidence type="ECO:0000256" key="1">
    <source>
        <dbReference type="ARBA" id="ARBA00004370"/>
    </source>
</evidence>
<keyword evidence="2" id="KW-0472">Membrane</keyword>
<dbReference type="Pfam" id="PF00595">
    <property type="entry name" value="PDZ"/>
    <property type="match status" value="1"/>
</dbReference>
<dbReference type="SMART" id="SM00228">
    <property type="entry name" value="PDZ"/>
    <property type="match status" value="2"/>
</dbReference>
<evidence type="ECO:0000259" key="3">
    <source>
        <dbReference type="PROSITE" id="PS50106"/>
    </source>
</evidence>